<comment type="caution">
    <text evidence="2">The sequence shown here is derived from an EMBL/GenBank/DDBJ whole genome shotgun (WGS) entry which is preliminary data.</text>
</comment>
<name>A0A542E5G5_9MICO</name>
<dbReference type="AlphaFoldDB" id="A0A542E5G5"/>
<dbReference type="InterPro" id="IPR039563">
    <property type="entry name" value="Peptidase_C39_single_dom"/>
</dbReference>
<dbReference type="CDD" id="cd02549">
    <property type="entry name" value="Peptidase_C39A"/>
    <property type="match status" value="1"/>
</dbReference>
<dbReference type="Proteomes" id="UP000317893">
    <property type="component" value="Unassembled WGS sequence"/>
</dbReference>
<dbReference type="EMBL" id="VFMN01000001">
    <property type="protein sequence ID" value="TQJ10578.1"/>
    <property type="molecule type" value="Genomic_DNA"/>
</dbReference>
<dbReference type="Gene3D" id="3.90.70.10">
    <property type="entry name" value="Cysteine proteinases"/>
    <property type="match status" value="1"/>
</dbReference>
<evidence type="ECO:0000313" key="3">
    <source>
        <dbReference type="Proteomes" id="UP000317893"/>
    </source>
</evidence>
<reference evidence="2 3" key="1">
    <citation type="submission" date="2019-06" db="EMBL/GenBank/DDBJ databases">
        <title>Sequencing the genomes of 1000 actinobacteria strains.</title>
        <authorList>
            <person name="Klenk H.-P."/>
        </authorList>
    </citation>
    <scope>NUCLEOTIDE SEQUENCE [LARGE SCALE GENOMIC DNA]</scope>
    <source>
        <strain evidence="2 3">DSM 18607</strain>
    </source>
</reference>
<feature type="domain" description="Peptidase C39-like" evidence="1">
    <location>
        <begin position="279"/>
        <end position="418"/>
    </location>
</feature>
<keyword evidence="3" id="KW-1185">Reference proteome</keyword>
<dbReference type="Pfam" id="PF13529">
    <property type="entry name" value="Peptidase_C39_2"/>
    <property type="match status" value="1"/>
</dbReference>
<evidence type="ECO:0000259" key="1">
    <source>
        <dbReference type="Pfam" id="PF13529"/>
    </source>
</evidence>
<organism evidence="2 3">
    <name type="scientific">Lapillicoccus jejuensis</name>
    <dbReference type="NCBI Taxonomy" id="402171"/>
    <lineage>
        <taxon>Bacteria</taxon>
        <taxon>Bacillati</taxon>
        <taxon>Actinomycetota</taxon>
        <taxon>Actinomycetes</taxon>
        <taxon>Micrococcales</taxon>
        <taxon>Intrasporangiaceae</taxon>
        <taxon>Lapillicoccus</taxon>
    </lineage>
</organism>
<dbReference type="RefSeq" id="WP_246061363.1">
    <property type="nucleotide sequence ID" value="NZ_BAAAPR010000012.1"/>
</dbReference>
<sequence>MADTGALRPFTRPAACAATAPAPTGALTRRAVLGVGAAGLALVLGTRRAEAAVAPVVAARVRPKAVPSADGARHVLFTRFQGRSWHQGANRGTTTDASGRLVIARATSTRTYTDPVGDGTAASYEQATWLSPRVATAFGLTELIASWDVETPGSTWVEVLVRGVDENRTMSGWYVLGRWCALDPADGGAIHRASVDDQGTDLATVWTDTFHAYSGHALKNFQLQVNLVRPVGSDDTPLVTMVGAVASALPDEETVPVSPVGRARGVVLDVPTLSQEVHVGHYPQWDNGGEAWCSATSTAMVLRYWGVGPQPADLAWVDPPVDAEVDFAARNVFDYAYDGCGNWPFNNAYAARYGLEAFVTRLRSFTELEELVRRGIPVVISVSFAKGELDGAGYGTNGHLMVVVGFTQDGDVVVNDPASHLVADDAQVRTTYRRDQLENAWVPHSGGTAYVMHPRSVRLPAPLTPAEPNW</sequence>
<evidence type="ECO:0000313" key="2">
    <source>
        <dbReference type="EMBL" id="TQJ10578.1"/>
    </source>
</evidence>
<proteinExistence type="predicted"/>
<gene>
    <name evidence="2" type="ORF">FB458_3707</name>
</gene>
<dbReference type="InterPro" id="IPR039564">
    <property type="entry name" value="Peptidase_C39-like"/>
</dbReference>
<accession>A0A542E5G5</accession>
<protein>
    <submittedName>
        <fullName evidence="2">Peptidase C39-like protein</fullName>
    </submittedName>
</protein>